<accession>A0ABS5CP53</accession>
<organism evidence="1 2">
    <name type="scientific">Flavobacterium flabelliforme</name>
    <dbReference type="NCBI Taxonomy" id="2816119"/>
    <lineage>
        <taxon>Bacteria</taxon>
        <taxon>Pseudomonadati</taxon>
        <taxon>Bacteroidota</taxon>
        <taxon>Flavobacteriia</taxon>
        <taxon>Flavobacteriales</taxon>
        <taxon>Flavobacteriaceae</taxon>
        <taxon>Flavobacterium</taxon>
    </lineage>
</organism>
<evidence type="ECO:0000313" key="2">
    <source>
        <dbReference type="Proteomes" id="UP000674217"/>
    </source>
</evidence>
<reference evidence="1 2" key="1">
    <citation type="submission" date="2021-03" db="EMBL/GenBank/DDBJ databases">
        <title>Flavobacterium Flabelliformis Sp. Nov. And Flavobacterium Geliluteum Sp. Nov., Two Novel Multidrug Resistant Psychrophilic Species Isolated From Antarctica.</title>
        <authorList>
            <person name="Kralova S."/>
            <person name="Busse H.J."/>
            <person name="Bezdicek M."/>
            <person name="Nykrynova M."/>
            <person name="Kroupova E."/>
            <person name="Krsek D."/>
            <person name="Sedlacek I."/>
        </authorList>
    </citation>
    <scope>NUCLEOTIDE SEQUENCE [LARGE SCALE GENOMIC DNA]</scope>
    <source>
        <strain evidence="1 2">P4023</strain>
    </source>
</reference>
<keyword evidence="2" id="KW-1185">Reference proteome</keyword>
<dbReference type="Proteomes" id="UP000674217">
    <property type="component" value="Unassembled WGS sequence"/>
</dbReference>
<evidence type="ECO:0000313" key="1">
    <source>
        <dbReference type="EMBL" id="MBP4140398.1"/>
    </source>
</evidence>
<sequence length="114" mass="11855">MASNATAQYLANGRSFGDINMVSTASSIVPGIGPAIFGETIGWTPNNIMKGQGFQTPESFNKWAVQAGSAVLSNRFAKASDNYLSGSGFGEAMVREYFKGIVAVGANSAPQGIK</sequence>
<dbReference type="EMBL" id="JAGFBU010000001">
    <property type="protein sequence ID" value="MBP4140398.1"/>
    <property type="molecule type" value="Genomic_DNA"/>
</dbReference>
<comment type="caution">
    <text evidence="1">The sequence shown here is derived from an EMBL/GenBank/DDBJ whole genome shotgun (WGS) entry which is preliminary data.</text>
</comment>
<protein>
    <submittedName>
        <fullName evidence="1">Uncharacterized protein</fullName>
    </submittedName>
</protein>
<dbReference type="RefSeq" id="WP_210644139.1">
    <property type="nucleotide sequence ID" value="NZ_JAGFBU010000001.1"/>
</dbReference>
<proteinExistence type="predicted"/>
<gene>
    <name evidence="1" type="ORF">J3S90_01105</name>
</gene>
<name>A0ABS5CP53_9FLAO</name>